<keyword evidence="2" id="KW-0663">Pyridoxal phosphate</keyword>
<dbReference type="InterPro" id="IPR000524">
    <property type="entry name" value="Tscrpt_reg_HTH_GntR"/>
</dbReference>
<evidence type="ECO:0000256" key="1">
    <source>
        <dbReference type="ARBA" id="ARBA00005384"/>
    </source>
</evidence>
<dbReference type="Proteomes" id="UP000216052">
    <property type="component" value="Chromosome"/>
</dbReference>
<dbReference type="SUPFAM" id="SSF46785">
    <property type="entry name" value="Winged helix' DNA-binding domain"/>
    <property type="match status" value="1"/>
</dbReference>
<dbReference type="InterPro" id="IPR051446">
    <property type="entry name" value="HTH_trans_reg/aminotransferase"/>
</dbReference>
<dbReference type="InterPro" id="IPR004839">
    <property type="entry name" value="Aminotransferase_I/II_large"/>
</dbReference>
<evidence type="ECO:0000313" key="7">
    <source>
        <dbReference type="EMBL" id="XFO70611.1"/>
    </source>
</evidence>
<keyword evidence="8" id="KW-1185">Reference proteome</keyword>
<dbReference type="Gene3D" id="3.40.640.10">
    <property type="entry name" value="Type I PLP-dependent aspartate aminotransferase-like (Major domain)"/>
    <property type="match status" value="1"/>
</dbReference>
<protein>
    <submittedName>
        <fullName evidence="7">HTH-type transcriptional regulatory protein GabR</fullName>
    </submittedName>
</protein>
<dbReference type="InterPro" id="IPR036390">
    <property type="entry name" value="WH_DNA-bd_sf"/>
</dbReference>
<comment type="similarity">
    <text evidence="1">In the C-terminal section; belongs to the class-I pyridoxal-phosphate-dependent aminotransferase family.</text>
</comment>
<gene>
    <name evidence="7" type="primary">gabR_1</name>
    <name evidence="7" type="ORF">SPACI_006100</name>
</gene>
<name>A0ABZ3IXL8_SPOA4</name>
<dbReference type="SUPFAM" id="SSF53383">
    <property type="entry name" value="PLP-dependent transferases"/>
    <property type="match status" value="1"/>
</dbReference>
<dbReference type="EMBL" id="CP155571">
    <property type="protein sequence ID" value="XFO70611.1"/>
    <property type="molecule type" value="Genomic_DNA"/>
</dbReference>
<dbReference type="InterPro" id="IPR015421">
    <property type="entry name" value="PyrdxlP-dep_Trfase_major"/>
</dbReference>
<dbReference type="InterPro" id="IPR036388">
    <property type="entry name" value="WH-like_DNA-bd_sf"/>
</dbReference>
<keyword evidence="4" id="KW-0238">DNA-binding</keyword>
<organism evidence="7 8">
    <name type="scientific">Sporomusa acidovorans (strain ATCC 49682 / DSM 3132 / Mol)</name>
    <dbReference type="NCBI Taxonomy" id="1123286"/>
    <lineage>
        <taxon>Bacteria</taxon>
        <taxon>Bacillati</taxon>
        <taxon>Bacillota</taxon>
        <taxon>Negativicutes</taxon>
        <taxon>Selenomonadales</taxon>
        <taxon>Sporomusaceae</taxon>
        <taxon>Sporomusa</taxon>
    </lineage>
</organism>
<dbReference type="PANTHER" id="PTHR46577:SF1">
    <property type="entry name" value="HTH-TYPE TRANSCRIPTIONAL REGULATORY PROTEIN GABR"/>
    <property type="match status" value="1"/>
</dbReference>
<evidence type="ECO:0000256" key="3">
    <source>
        <dbReference type="ARBA" id="ARBA00023015"/>
    </source>
</evidence>
<sequence>MADSLQISRNTVEQAYQQLLAEGYLFSRPRRGYYVERINPAFIQQYASSAYVKEKEQIQDKGMDEYRYNFCYGKLDYRYAPFKIWKNVMMECYGEEMDGLVSYGGHQGESGLREQIAGYAAEYRGVTCNPEQVVVGAGTLYCLGVLANLLRGTNPTVGFEDPGYGKARLVFKNAGFKVLPISVEQDGINIRELAGSEATVVYVTPSHQFPTGVIMSISKRLQLLEWSIKKQGVIIEDDYSCHFRYNVKPVPSLQGIEPKAQVVYLGNFSKPLLPSLRIAFMVLPPLLLVRYKTIYQKYNTTVPYLFQRTLERFVQQECLHRHLRRVLQVYKKKHDCLVQSLTKEFGSRIEIGGKNAGLFVTITVDSDLFEPELIQRAAKLGVRVYPLSDHWERKQLYNGKTVLLGYSSLDIAEIEQGVRLLRKAWFG</sequence>
<evidence type="ECO:0000256" key="2">
    <source>
        <dbReference type="ARBA" id="ARBA00022898"/>
    </source>
</evidence>
<evidence type="ECO:0000256" key="4">
    <source>
        <dbReference type="ARBA" id="ARBA00023125"/>
    </source>
</evidence>
<dbReference type="CDD" id="cd00609">
    <property type="entry name" value="AAT_like"/>
    <property type="match status" value="1"/>
</dbReference>
<dbReference type="InterPro" id="IPR015424">
    <property type="entry name" value="PyrdxlP-dep_Trfase"/>
</dbReference>
<evidence type="ECO:0000313" key="8">
    <source>
        <dbReference type="Proteomes" id="UP000216052"/>
    </source>
</evidence>
<accession>A0ABZ3IXL8</accession>
<keyword evidence="5" id="KW-0804">Transcription</keyword>
<evidence type="ECO:0000259" key="6">
    <source>
        <dbReference type="PROSITE" id="PS50949"/>
    </source>
</evidence>
<dbReference type="PANTHER" id="PTHR46577">
    <property type="entry name" value="HTH-TYPE TRANSCRIPTIONAL REGULATORY PROTEIN GABR"/>
    <property type="match status" value="1"/>
</dbReference>
<proteinExistence type="inferred from homology"/>
<feature type="domain" description="HTH gntR-type" evidence="6">
    <location>
        <begin position="1"/>
        <end position="38"/>
    </location>
</feature>
<dbReference type="Pfam" id="PF00155">
    <property type="entry name" value="Aminotran_1_2"/>
    <property type="match status" value="1"/>
</dbReference>
<keyword evidence="3" id="KW-0805">Transcription regulation</keyword>
<evidence type="ECO:0000256" key="5">
    <source>
        <dbReference type="ARBA" id="ARBA00023163"/>
    </source>
</evidence>
<reference evidence="7" key="1">
    <citation type="submission" date="2024-05" db="EMBL/GenBank/DDBJ databases">
        <title>Isolation and characterization of Sporomusa carbonis sp. nov., a carboxydotrophic hydrogenogen in the genus of Sporomusa isolated from a charcoal burning pile.</title>
        <authorList>
            <person name="Boeer T."/>
            <person name="Rosenbaum F."/>
            <person name="Eysell L."/>
            <person name="Mueller V."/>
            <person name="Daniel R."/>
            <person name="Poehlein A."/>
        </authorList>
    </citation>
    <scope>NUCLEOTIDE SEQUENCE [LARGE SCALE GENOMIC DNA]</scope>
    <source>
        <strain evidence="7">DSM 3132</strain>
    </source>
</reference>
<dbReference type="PROSITE" id="PS50949">
    <property type="entry name" value="HTH_GNTR"/>
    <property type="match status" value="1"/>
</dbReference>
<dbReference type="Gene3D" id="1.10.10.10">
    <property type="entry name" value="Winged helix-like DNA-binding domain superfamily/Winged helix DNA-binding domain"/>
    <property type="match status" value="1"/>
</dbReference>